<organism evidence="4">
    <name type="scientific">Arcella intermedia</name>
    <dbReference type="NCBI Taxonomy" id="1963864"/>
    <lineage>
        <taxon>Eukaryota</taxon>
        <taxon>Amoebozoa</taxon>
        <taxon>Tubulinea</taxon>
        <taxon>Elardia</taxon>
        <taxon>Arcellinida</taxon>
        <taxon>Sphaerothecina</taxon>
        <taxon>Arcellidae</taxon>
        <taxon>Arcella</taxon>
    </lineage>
</organism>
<dbReference type="SUPFAM" id="SSF56112">
    <property type="entry name" value="Protein kinase-like (PK-like)"/>
    <property type="match status" value="1"/>
</dbReference>
<feature type="region of interest" description="Disordered" evidence="2">
    <location>
        <begin position="293"/>
        <end position="362"/>
    </location>
</feature>
<dbReference type="InterPro" id="IPR000719">
    <property type="entry name" value="Prot_kinase_dom"/>
</dbReference>
<dbReference type="SMART" id="SM00220">
    <property type="entry name" value="S_TKc"/>
    <property type="match status" value="1"/>
</dbReference>
<name>A0A6B2L6I2_9EUKA</name>
<dbReference type="GO" id="GO:0004674">
    <property type="term" value="F:protein serine/threonine kinase activity"/>
    <property type="evidence" value="ECO:0007669"/>
    <property type="project" value="UniProtKB-EC"/>
</dbReference>
<feature type="compositionally biased region" description="Basic residues" evidence="2">
    <location>
        <begin position="319"/>
        <end position="329"/>
    </location>
</feature>
<evidence type="ECO:0000259" key="3">
    <source>
        <dbReference type="PROSITE" id="PS50011"/>
    </source>
</evidence>
<accession>A0A6B2L6I2</accession>
<dbReference type="PROSITE" id="PS00108">
    <property type="entry name" value="PROTEIN_KINASE_ST"/>
    <property type="match status" value="1"/>
</dbReference>
<dbReference type="Gene3D" id="1.10.510.10">
    <property type="entry name" value="Transferase(Phosphotransferase) domain 1"/>
    <property type="match status" value="1"/>
</dbReference>
<dbReference type="AlphaFoldDB" id="A0A6B2L6I2"/>
<dbReference type="EMBL" id="GIBP01003674">
    <property type="protein sequence ID" value="NDV32643.1"/>
    <property type="molecule type" value="Transcribed_RNA"/>
</dbReference>
<dbReference type="PROSITE" id="PS50011">
    <property type="entry name" value="PROTEIN_KINASE_DOM"/>
    <property type="match status" value="1"/>
</dbReference>
<dbReference type="InterPro" id="IPR050235">
    <property type="entry name" value="CK1_Ser-Thr_kinase"/>
</dbReference>
<dbReference type="InterPro" id="IPR011009">
    <property type="entry name" value="Kinase-like_dom_sf"/>
</dbReference>
<dbReference type="InterPro" id="IPR008271">
    <property type="entry name" value="Ser/Thr_kinase_AS"/>
</dbReference>
<evidence type="ECO:0000256" key="1">
    <source>
        <dbReference type="ARBA" id="ARBA00012513"/>
    </source>
</evidence>
<dbReference type="CDD" id="cd14016">
    <property type="entry name" value="STKc_CK1"/>
    <property type="match status" value="1"/>
</dbReference>
<dbReference type="EC" id="2.7.11.1" evidence="1"/>
<evidence type="ECO:0000256" key="2">
    <source>
        <dbReference type="SAM" id="MobiDB-lite"/>
    </source>
</evidence>
<protein>
    <recommendedName>
        <fullName evidence="1">non-specific serine/threonine protein kinase</fullName>
        <ecNumber evidence="1">2.7.11.1</ecNumber>
    </recommendedName>
</protein>
<feature type="compositionally biased region" description="Basic and acidic residues" evidence="2">
    <location>
        <begin position="307"/>
        <end position="318"/>
    </location>
</feature>
<evidence type="ECO:0000313" key="4">
    <source>
        <dbReference type="EMBL" id="NDV32643.1"/>
    </source>
</evidence>
<dbReference type="PANTHER" id="PTHR11909">
    <property type="entry name" value="CASEIN KINASE-RELATED"/>
    <property type="match status" value="1"/>
</dbReference>
<reference evidence="4" key="1">
    <citation type="journal article" date="2020" name="J. Eukaryot. Microbiol.">
        <title>De novo Sequencing, Assembly and Annotation of the Transcriptome for the Free-Living Testate Amoeba Arcella intermedia.</title>
        <authorList>
            <person name="Ribeiro G.M."/>
            <person name="Porfirio-Sousa A.L."/>
            <person name="Maurer-Alcala X.X."/>
            <person name="Katz L.A."/>
            <person name="Lahr D.J.G."/>
        </authorList>
    </citation>
    <scope>NUCLEOTIDE SEQUENCE</scope>
</reference>
<dbReference type="GO" id="GO:0005524">
    <property type="term" value="F:ATP binding"/>
    <property type="evidence" value="ECO:0007669"/>
    <property type="project" value="InterPro"/>
</dbReference>
<proteinExistence type="predicted"/>
<feature type="domain" description="Protein kinase" evidence="3">
    <location>
        <begin position="2"/>
        <end position="282"/>
    </location>
</feature>
<dbReference type="Pfam" id="PF00069">
    <property type="entry name" value="Pkinase"/>
    <property type="match status" value="1"/>
</dbReference>
<sequence length="383" mass="44190">MWIVDSKIASGGFGSVYKGHHMETDEIVAIKTEKKKNKINYLDKEIVIYRAIGESEGFPRLRWTGRTKCPIEGEDDECMVMVIDFLGLSLSDLFYKNKKSFSLKTVLLLADQMIDRLETLHKRNVVHRDIKPGNFVMGTGGNASKVYLLDFGLAHLYRNSDNKHIPYDDNVPFRGTHRYASINAHDKIEQTRRDDLESLGYVLIYFLKGSLPWQNQNVDRNKRRVIIGELKKKTSIAEITCGLPSVFEEYLKVVRLLQFDDKPDYKRLKELFRKCLADHNYLNDGIYDWSQEAEPPSKRLTRRSSTKKTEFEETEAKKQMKKNTKKRKKSLSEEEVPKKQKQKMAKKDDSGRTSRRSSVVSNARASFGSVAVCEVIEISDDSK</sequence>